<dbReference type="SUPFAM" id="SSF46785">
    <property type="entry name" value="Winged helix' DNA-binding domain"/>
    <property type="match status" value="1"/>
</dbReference>
<keyword evidence="4" id="KW-0804">Transcription</keyword>
<dbReference type="InterPro" id="IPR036390">
    <property type="entry name" value="WH_DNA-bd_sf"/>
</dbReference>
<dbReference type="AlphaFoldDB" id="A0A1I3PG30"/>
<keyword evidence="2" id="KW-0805">Transcription regulation</keyword>
<dbReference type="PANTHER" id="PTHR30126:SF39">
    <property type="entry name" value="HTH-TYPE TRANSCRIPTIONAL REGULATOR CYSL"/>
    <property type="match status" value="1"/>
</dbReference>
<dbReference type="PANTHER" id="PTHR30126">
    <property type="entry name" value="HTH-TYPE TRANSCRIPTIONAL REGULATOR"/>
    <property type="match status" value="1"/>
</dbReference>
<dbReference type="InterPro" id="IPR000847">
    <property type="entry name" value="LysR_HTH_N"/>
</dbReference>
<sequence>MFDFRLKVFYTVAKRRSFTKAANDLMISQPAVTKHIQEIESHYQTKLFARDGMKISLTEAGELLNSYAEEIFSVYRNLDFDMHALKAKVNGSLKVGASTTISQYVLPPLLAAFKNKVSSLYLDVVSENTTVIENLLLTKKIDIGLIEGNSKNPLIKYTNFIEDEIVLVCGSNNPLINKDSITPSELKELPLLFRETGSGTLDVVETNLKEIGIALNDLNHEMCLSSTESIKMYLMHSNSVAFLSIHAVLKELKNNELRIVEVEGLDIRRTFSIVGRQGQESALEEIFIRFLKSHNLKL</sequence>
<feature type="domain" description="HTH lysR-type" evidence="5">
    <location>
        <begin position="6"/>
        <end position="58"/>
    </location>
</feature>
<organism evidence="6 7">
    <name type="scientific">Myroides guanonis</name>
    <dbReference type="NCBI Taxonomy" id="1150112"/>
    <lineage>
        <taxon>Bacteria</taxon>
        <taxon>Pseudomonadati</taxon>
        <taxon>Bacteroidota</taxon>
        <taxon>Flavobacteriia</taxon>
        <taxon>Flavobacteriales</taxon>
        <taxon>Flavobacteriaceae</taxon>
        <taxon>Myroides</taxon>
    </lineage>
</organism>
<dbReference type="GO" id="GO:0003700">
    <property type="term" value="F:DNA-binding transcription factor activity"/>
    <property type="evidence" value="ECO:0007669"/>
    <property type="project" value="InterPro"/>
</dbReference>
<evidence type="ECO:0000256" key="3">
    <source>
        <dbReference type="ARBA" id="ARBA00023125"/>
    </source>
</evidence>
<dbReference type="FunFam" id="1.10.10.10:FF:000001">
    <property type="entry name" value="LysR family transcriptional regulator"/>
    <property type="match status" value="1"/>
</dbReference>
<dbReference type="InterPro" id="IPR036388">
    <property type="entry name" value="WH-like_DNA-bd_sf"/>
</dbReference>
<keyword evidence="7" id="KW-1185">Reference proteome</keyword>
<evidence type="ECO:0000259" key="5">
    <source>
        <dbReference type="PROSITE" id="PS50931"/>
    </source>
</evidence>
<dbReference type="Gene3D" id="1.10.10.10">
    <property type="entry name" value="Winged helix-like DNA-binding domain superfamily/Winged helix DNA-binding domain"/>
    <property type="match status" value="1"/>
</dbReference>
<dbReference type="InterPro" id="IPR005119">
    <property type="entry name" value="LysR_subst-bd"/>
</dbReference>
<keyword evidence="3 6" id="KW-0238">DNA-binding</keyword>
<dbReference type="Pfam" id="PF03466">
    <property type="entry name" value="LysR_substrate"/>
    <property type="match status" value="1"/>
</dbReference>
<gene>
    <name evidence="6" type="ORF">SAMN04487893_104115</name>
</gene>
<dbReference type="Proteomes" id="UP000243887">
    <property type="component" value="Unassembled WGS sequence"/>
</dbReference>
<dbReference type="CDD" id="cd08420">
    <property type="entry name" value="PBP2_CysL_like"/>
    <property type="match status" value="1"/>
</dbReference>
<dbReference type="GO" id="GO:0000976">
    <property type="term" value="F:transcription cis-regulatory region binding"/>
    <property type="evidence" value="ECO:0007669"/>
    <property type="project" value="TreeGrafter"/>
</dbReference>
<evidence type="ECO:0000256" key="4">
    <source>
        <dbReference type="ARBA" id="ARBA00023163"/>
    </source>
</evidence>
<dbReference type="SUPFAM" id="SSF53850">
    <property type="entry name" value="Periplasmic binding protein-like II"/>
    <property type="match status" value="1"/>
</dbReference>
<dbReference type="OrthoDB" id="9785745at2"/>
<evidence type="ECO:0000256" key="2">
    <source>
        <dbReference type="ARBA" id="ARBA00023015"/>
    </source>
</evidence>
<comment type="similarity">
    <text evidence="1">Belongs to the LysR transcriptional regulatory family.</text>
</comment>
<protein>
    <submittedName>
        <fullName evidence="6">DNA-binding transcriptional regulator, LysR family</fullName>
    </submittedName>
</protein>
<dbReference type="Pfam" id="PF00126">
    <property type="entry name" value="HTH_1"/>
    <property type="match status" value="1"/>
</dbReference>
<evidence type="ECO:0000313" key="7">
    <source>
        <dbReference type="Proteomes" id="UP000243887"/>
    </source>
</evidence>
<reference evidence="7" key="1">
    <citation type="submission" date="2016-10" db="EMBL/GenBank/DDBJ databases">
        <authorList>
            <person name="Varghese N."/>
            <person name="Submissions S."/>
        </authorList>
    </citation>
    <scope>NUCLEOTIDE SEQUENCE [LARGE SCALE GENOMIC DNA]</scope>
    <source>
        <strain evidence="7">DSM 26542</strain>
    </source>
</reference>
<accession>A0A1I3PG30</accession>
<dbReference type="PROSITE" id="PS50931">
    <property type="entry name" value="HTH_LYSR"/>
    <property type="match status" value="1"/>
</dbReference>
<dbReference type="EMBL" id="FORU01000004">
    <property type="protein sequence ID" value="SFJ20488.1"/>
    <property type="molecule type" value="Genomic_DNA"/>
</dbReference>
<proteinExistence type="inferred from homology"/>
<name>A0A1I3PG30_9FLAO</name>
<dbReference type="RefSeq" id="WP_090678406.1">
    <property type="nucleotide sequence ID" value="NZ_FORU01000004.1"/>
</dbReference>
<evidence type="ECO:0000313" key="6">
    <source>
        <dbReference type="EMBL" id="SFJ20488.1"/>
    </source>
</evidence>
<dbReference type="PRINTS" id="PR00039">
    <property type="entry name" value="HTHLYSR"/>
</dbReference>
<dbReference type="STRING" id="1150112.SAMN04487893_104115"/>
<evidence type="ECO:0000256" key="1">
    <source>
        <dbReference type="ARBA" id="ARBA00009437"/>
    </source>
</evidence>
<dbReference type="Gene3D" id="3.40.190.10">
    <property type="entry name" value="Periplasmic binding protein-like II"/>
    <property type="match status" value="2"/>
</dbReference>